<name>A0AAD7WHA1_9TELE</name>
<evidence type="ECO:0000256" key="2">
    <source>
        <dbReference type="SAM" id="Phobius"/>
    </source>
</evidence>
<reference evidence="3" key="1">
    <citation type="journal article" date="2023" name="Science">
        <title>Genome structures resolve the early diversification of teleost fishes.</title>
        <authorList>
            <person name="Parey E."/>
            <person name="Louis A."/>
            <person name="Montfort J."/>
            <person name="Bouchez O."/>
            <person name="Roques C."/>
            <person name="Iampietro C."/>
            <person name="Lluch J."/>
            <person name="Castinel A."/>
            <person name="Donnadieu C."/>
            <person name="Desvignes T."/>
            <person name="Floi Bucao C."/>
            <person name="Jouanno E."/>
            <person name="Wen M."/>
            <person name="Mejri S."/>
            <person name="Dirks R."/>
            <person name="Jansen H."/>
            <person name="Henkel C."/>
            <person name="Chen W.J."/>
            <person name="Zahm M."/>
            <person name="Cabau C."/>
            <person name="Klopp C."/>
            <person name="Thompson A.W."/>
            <person name="Robinson-Rechavi M."/>
            <person name="Braasch I."/>
            <person name="Lecointre G."/>
            <person name="Bobe J."/>
            <person name="Postlethwait J.H."/>
            <person name="Berthelot C."/>
            <person name="Roest Crollius H."/>
            <person name="Guiguen Y."/>
        </authorList>
    </citation>
    <scope>NUCLEOTIDE SEQUENCE</scope>
    <source>
        <strain evidence="3">NC1722</strain>
    </source>
</reference>
<proteinExistence type="predicted"/>
<dbReference type="AlphaFoldDB" id="A0AAD7WHA1"/>
<keyword evidence="2" id="KW-0472">Membrane</keyword>
<evidence type="ECO:0000313" key="4">
    <source>
        <dbReference type="Proteomes" id="UP001221898"/>
    </source>
</evidence>
<gene>
    <name evidence="3" type="ORF">AAFF_G00013620</name>
</gene>
<feature type="transmembrane region" description="Helical" evidence="2">
    <location>
        <begin position="80"/>
        <end position="107"/>
    </location>
</feature>
<dbReference type="Proteomes" id="UP001221898">
    <property type="component" value="Unassembled WGS sequence"/>
</dbReference>
<protein>
    <submittedName>
        <fullName evidence="3">Uncharacterized protein</fullName>
    </submittedName>
</protein>
<accession>A0AAD7WHA1</accession>
<organism evidence="3 4">
    <name type="scientific">Aldrovandia affinis</name>
    <dbReference type="NCBI Taxonomy" id="143900"/>
    <lineage>
        <taxon>Eukaryota</taxon>
        <taxon>Metazoa</taxon>
        <taxon>Chordata</taxon>
        <taxon>Craniata</taxon>
        <taxon>Vertebrata</taxon>
        <taxon>Euteleostomi</taxon>
        <taxon>Actinopterygii</taxon>
        <taxon>Neopterygii</taxon>
        <taxon>Teleostei</taxon>
        <taxon>Notacanthiformes</taxon>
        <taxon>Halosauridae</taxon>
        <taxon>Aldrovandia</taxon>
    </lineage>
</organism>
<sequence length="115" mass="11634">MRSGCKPGVANEGSEITVTSAELGPAHQEEIRDQGESPAAHSCSAMIAVSDGPTARCPRKTAPGADYAASVPVTVERACVCALISTLMLAGLVCALVGAPVSMPWLVSGAVSVPW</sequence>
<evidence type="ECO:0000256" key="1">
    <source>
        <dbReference type="SAM" id="MobiDB-lite"/>
    </source>
</evidence>
<keyword evidence="2" id="KW-1133">Transmembrane helix</keyword>
<comment type="caution">
    <text evidence="3">The sequence shown here is derived from an EMBL/GenBank/DDBJ whole genome shotgun (WGS) entry which is preliminary data.</text>
</comment>
<evidence type="ECO:0000313" key="3">
    <source>
        <dbReference type="EMBL" id="KAJ8396763.1"/>
    </source>
</evidence>
<keyword evidence="4" id="KW-1185">Reference proteome</keyword>
<dbReference type="EMBL" id="JAINUG010000103">
    <property type="protein sequence ID" value="KAJ8396763.1"/>
    <property type="molecule type" value="Genomic_DNA"/>
</dbReference>
<feature type="region of interest" description="Disordered" evidence="1">
    <location>
        <begin position="1"/>
        <end position="39"/>
    </location>
</feature>
<keyword evidence="2" id="KW-0812">Transmembrane</keyword>